<gene>
    <name evidence="3" type="ORF">HC138_10725</name>
    <name evidence="4" type="ORF">I6L55_07740</name>
</gene>
<evidence type="ECO:0000313" key="5">
    <source>
        <dbReference type="Proteomes" id="UP000591626"/>
    </source>
</evidence>
<reference evidence="3 5" key="1">
    <citation type="submission" date="2020-03" db="EMBL/GenBank/DDBJ databases">
        <title>Draft genome sequences of bacterial isolates from the female urobiome.</title>
        <authorList>
            <person name="Miller-Ensminger T."/>
            <person name="Wolfe A.J."/>
            <person name="Putonti C."/>
        </authorList>
    </citation>
    <scope>NUCLEOTIDE SEQUENCE [LARGE SCALE GENOMIC DNA]</scope>
    <source>
        <strain evidence="3 5">UMB8490</strain>
    </source>
</reference>
<evidence type="ECO:0000313" key="4">
    <source>
        <dbReference type="EMBL" id="QXB19709.1"/>
    </source>
</evidence>
<dbReference type="Proteomes" id="UP000591626">
    <property type="component" value="Unassembled WGS sequence"/>
</dbReference>
<evidence type="ECO:0000313" key="3">
    <source>
        <dbReference type="EMBL" id="NJJ04814.1"/>
    </source>
</evidence>
<reference evidence="4 6" key="2">
    <citation type="submission" date="2021-06" db="EMBL/GenBank/DDBJ databases">
        <title>FDA dAtabase for Regulatory Grade micrObial Sequences (FDA-ARGOS): Supporting development and validation of Infectious Disease Dx tests.</title>
        <authorList>
            <person name="Sproer C."/>
            <person name="Gronow S."/>
            <person name="Severitt S."/>
            <person name="Schroder I."/>
            <person name="Tallon L."/>
            <person name="Sadzewicz L."/>
            <person name="Zhao X."/>
            <person name="Boylan J."/>
            <person name="Ott S."/>
            <person name="Bowen H."/>
            <person name="Vavikolanu K."/>
            <person name="Mehta A."/>
            <person name="Aluvathingal J."/>
            <person name="Nadendla S."/>
            <person name="Lowell S."/>
            <person name="Myers T."/>
            <person name="Yan Y."/>
        </authorList>
    </citation>
    <scope>NUCLEOTIDE SEQUENCE [LARGE SCALE GENOMIC DNA]</scope>
    <source>
        <strain evidence="4 6">FDAARGOS 1425</strain>
    </source>
</reference>
<name>A0AAP6XLY6_9CORY</name>
<feature type="compositionally biased region" description="Pro residues" evidence="1">
    <location>
        <begin position="300"/>
        <end position="310"/>
    </location>
</feature>
<dbReference type="EMBL" id="JAAUVV010000027">
    <property type="protein sequence ID" value="NJJ04814.1"/>
    <property type="molecule type" value="Genomic_DNA"/>
</dbReference>
<protein>
    <submittedName>
        <fullName evidence="3">DUF3152 domain-containing protein</fullName>
    </submittedName>
</protein>
<proteinExistence type="predicted"/>
<evidence type="ECO:0000256" key="1">
    <source>
        <dbReference type="SAM" id="MobiDB-lite"/>
    </source>
</evidence>
<evidence type="ECO:0000259" key="2">
    <source>
        <dbReference type="Pfam" id="PF11350"/>
    </source>
</evidence>
<dbReference type="Pfam" id="PF11350">
    <property type="entry name" value="DUF3152"/>
    <property type="match status" value="1"/>
</dbReference>
<sequence>MESGDDTPQGTSREEGRLVAFAREYGWRAYAIPVLAVITVFVLLDMVQNPDEQAIGTVAESASAPAGEAGMAGADADQPKPLEPAKIAEGIFDPHDLPPGGPYTTTGEGTFYEVGIPGANAGQGTEIVVRYIVEVEHGIDASGYGGDQSFAQMVDATLMDPRGWTNDPRFRFEHVSADQDPTLKIRLTSLDTTAELCGAALGTETSCRTRITGEDTVIINESRWVRGAVPFQGDIGSYRQYLINHEVGHAVGFAEHVPCPEANALAPIMMQQTLSLNNAQLHEMSPEENYPNNDDTCRPNPWPYPRPAVN</sequence>
<dbReference type="InterPro" id="IPR022603">
    <property type="entry name" value="DUF3152"/>
</dbReference>
<dbReference type="Proteomes" id="UP000683520">
    <property type="component" value="Chromosome"/>
</dbReference>
<evidence type="ECO:0000313" key="6">
    <source>
        <dbReference type="Proteomes" id="UP000683520"/>
    </source>
</evidence>
<organism evidence="3 5">
    <name type="scientific">Corynebacterium coyleae</name>
    <dbReference type="NCBI Taxonomy" id="53374"/>
    <lineage>
        <taxon>Bacteria</taxon>
        <taxon>Bacillati</taxon>
        <taxon>Actinomycetota</taxon>
        <taxon>Actinomycetes</taxon>
        <taxon>Mycobacteriales</taxon>
        <taxon>Corynebacteriaceae</taxon>
        <taxon>Corynebacterium</taxon>
    </lineage>
</organism>
<dbReference type="EMBL" id="CP077302">
    <property type="protein sequence ID" value="QXB19709.1"/>
    <property type="molecule type" value="Genomic_DNA"/>
</dbReference>
<feature type="domain" description="DUF3152" evidence="2">
    <location>
        <begin position="97"/>
        <end position="305"/>
    </location>
</feature>
<dbReference type="SUPFAM" id="SSF55486">
    <property type="entry name" value="Metalloproteases ('zincins'), catalytic domain"/>
    <property type="match status" value="1"/>
</dbReference>
<feature type="region of interest" description="Disordered" evidence="1">
    <location>
        <begin position="284"/>
        <end position="310"/>
    </location>
</feature>
<keyword evidence="6" id="KW-1185">Reference proteome</keyword>
<dbReference type="AlphaFoldDB" id="A0AAP6XLY6"/>
<accession>A0AAP6XLY6</accession>